<dbReference type="InterPro" id="IPR009752">
    <property type="entry name" value="Phage_Mu_GpJ"/>
</dbReference>
<dbReference type="RefSeq" id="WP_091571199.1">
    <property type="nucleotide sequence ID" value="NZ_FNHP01000008.1"/>
</dbReference>
<dbReference type="AlphaFoldDB" id="A0A1G9UBC0"/>
<protein>
    <submittedName>
        <fullName evidence="1">Mu-like prophage protein gp36</fullName>
    </submittedName>
</protein>
<accession>A0A1G9UBC0</accession>
<dbReference type="OrthoDB" id="6886549at2"/>
<dbReference type="EMBL" id="FNHP01000008">
    <property type="protein sequence ID" value="SDM57247.1"/>
    <property type="molecule type" value="Genomic_DNA"/>
</dbReference>
<sequence length="178" mass="18926">MTYVTTAELAERPGPREIALLATSDDAQTVDVALMDATLRGADRGAWPPAELAQADAALRRVQDAIAEAAALIDGYLATRGYALPLQLAPTSTGKSLLTVWARAIARYLLNGSRITDDSRDPVARDYRDACRRLAEVAAGKLNLGAADPQAPANASGTDVRFEGSAPVFGRAQLRHFH</sequence>
<dbReference type="Pfam" id="PF07030">
    <property type="entry name" value="Phage_Mu_Gp36"/>
    <property type="match status" value="1"/>
</dbReference>
<name>A0A1G9UBC0_9BURK</name>
<dbReference type="Proteomes" id="UP000198552">
    <property type="component" value="Unassembled WGS sequence"/>
</dbReference>
<reference evidence="2" key="1">
    <citation type="submission" date="2016-10" db="EMBL/GenBank/DDBJ databases">
        <authorList>
            <person name="Varghese N."/>
            <person name="Submissions S."/>
        </authorList>
    </citation>
    <scope>NUCLEOTIDE SEQUENCE [LARGE SCALE GENOMIC DNA]</scope>
    <source>
        <strain evidence="2">EPL6</strain>
    </source>
</reference>
<organism evidence="1 2">
    <name type="scientific">Oryzisolibacter propanilivorax</name>
    <dbReference type="NCBI Taxonomy" id="1527607"/>
    <lineage>
        <taxon>Bacteria</taxon>
        <taxon>Pseudomonadati</taxon>
        <taxon>Pseudomonadota</taxon>
        <taxon>Betaproteobacteria</taxon>
        <taxon>Burkholderiales</taxon>
        <taxon>Comamonadaceae</taxon>
        <taxon>Oryzisolibacter</taxon>
    </lineage>
</organism>
<keyword evidence="2" id="KW-1185">Reference proteome</keyword>
<evidence type="ECO:0000313" key="1">
    <source>
        <dbReference type="EMBL" id="SDM57247.1"/>
    </source>
</evidence>
<gene>
    <name evidence="1" type="ORF">SAMN05428957_10888</name>
</gene>
<proteinExistence type="predicted"/>
<dbReference type="STRING" id="1527607.SAMN05428957_10888"/>
<evidence type="ECO:0000313" key="2">
    <source>
        <dbReference type="Proteomes" id="UP000198552"/>
    </source>
</evidence>